<sequence>MKGTRRSCAAEAPLALLATGLLAAGLLAGAGTATASTAAPTGVRAPAAACTSGQLTADSAQRTGSNGVRVTVTNKGPKPCTLKAFPTVGLAGQGSPGSNKGLSVVRQGQARTVQLPVGGTATTTLTFTPVLGEADGYCASGGTPTVAPTIVVGVAGGGIQLAPDDGGDFALCGNSVRATAFR</sequence>
<gene>
    <name evidence="2" type="ORF">SLAV_03480</name>
</gene>
<feature type="domain" description="DUF4232" evidence="1">
    <location>
        <begin position="50"/>
        <end position="155"/>
    </location>
</feature>
<dbReference type="AlphaFoldDB" id="A0A2K8P777"/>
<accession>A0A2K8P777</accession>
<organism evidence="2 3">
    <name type="scientific">Streptomyces lavendulae subsp. lavendulae</name>
    <dbReference type="NCBI Taxonomy" id="58340"/>
    <lineage>
        <taxon>Bacteria</taxon>
        <taxon>Bacillati</taxon>
        <taxon>Actinomycetota</taxon>
        <taxon>Actinomycetes</taxon>
        <taxon>Kitasatosporales</taxon>
        <taxon>Streptomycetaceae</taxon>
        <taxon>Streptomyces</taxon>
    </lineage>
</organism>
<dbReference type="RefSeq" id="WP_078950261.1">
    <property type="nucleotide sequence ID" value="NZ_CP024985.1"/>
</dbReference>
<evidence type="ECO:0000259" key="1">
    <source>
        <dbReference type="Pfam" id="PF14016"/>
    </source>
</evidence>
<protein>
    <recommendedName>
        <fullName evidence="1">DUF4232 domain-containing protein</fullName>
    </recommendedName>
</protein>
<dbReference type="OrthoDB" id="4304390at2"/>
<name>A0A2K8P777_STRLA</name>
<dbReference type="EMBL" id="CP024985">
    <property type="protein sequence ID" value="ATZ22604.1"/>
    <property type="molecule type" value="Genomic_DNA"/>
</dbReference>
<dbReference type="GeneID" id="49381839"/>
<proteinExistence type="predicted"/>
<dbReference type="Pfam" id="PF14016">
    <property type="entry name" value="DUF4232"/>
    <property type="match status" value="1"/>
</dbReference>
<dbReference type="KEGG" id="slx:SLAV_03480"/>
<evidence type="ECO:0000313" key="3">
    <source>
        <dbReference type="Proteomes" id="UP000231791"/>
    </source>
</evidence>
<keyword evidence="3" id="KW-1185">Reference proteome</keyword>
<dbReference type="InterPro" id="IPR025326">
    <property type="entry name" value="DUF4232"/>
</dbReference>
<evidence type="ECO:0000313" key="2">
    <source>
        <dbReference type="EMBL" id="ATZ22604.1"/>
    </source>
</evidence>
<dbReference type="Proteomes" id="UP000231791">
    <property type="component" value="Chromosome"/>
</dbReference>
<reference evidence="2 3" key="1">
    <citation type="submission" date="2017-11" db="EMBL/GenBank/DDBJ databases">
        <title>Complete genome sequence of Streptomyces lavendulae subsp. lavendulae CCM 3239 (formerly 'Streptomyces aureofaciens CCM 3239'), the producer of the angucycline-type antibiotic auricin.</title>
        <authorList>
            <person name="Busche T."/>
            <person name="Novakova R."/>
            <person name="Al'Dilaimi A."/>
            <person name="Homerova D."/>
            <person name="Feckova L."/>
            <person name="Rezuchova B."/>
            <person name="Mingyar E."/>
            <person name="Csolleiova D."/>
            <person name="Bekeova C."/>
            <person name="Winkler A."/>
            <person name="Sevcikova B."/>
            <person name="Kalinowski J."/>
            <person name="Kormanec J."/>
            <person name="Ruckert C."/>
        </authorList>
    </citation>
    <scope>NUCLEOTIDE SEQUENCE [LARGE SCALE GENOMIC DNA]</scope>
    <source>
        <strain evidence="2 3">CCM 3239</strain>
    </source>
</reference>